<dbReference type="PRINTS" id="PR00259">
    <property type="entry name" value="TMFOUR"/>
</dbReference>
<dbReference type="Pfam" id="PF00335">
    <property type="entry name" value="Tetraspanin"/>
    <property type="match status" value="1"/>
</dbReference>
<feature type="transmembrane region" description="Helical" evidence="6">
    <location>
        <begin position="215"/>
        <end position="237"/>
    </location>
</feature>
<dbReference type="AlphaFoldDB" id="A0A401SIP7"/>
<dbReference type="STRING" id="137246.A0A401SIP7"/>
<dbReference type="InterPro" id="IPR018499">
    <property type="entry name" value="Tetraspanin/Peripherin"/>
</dbReference>
<keyword evidence="5 6" id="KW-0472">Membrane</keyword>
<evidence type="ECO:0000313" key="8">
    <source>
        <dbReference type="Proteomes" id="UP000287033"/>
    </source>
</evidence>
<keyword evidence="4 6" id="KW-1133">Transmembrane helix</keyword>
<evidence type="ECO:0000256" key="3">
    <source>
        <dbReference type="ARBA" id="ARBA00022692"/>
    </source>
</evidence>
<evidence type="ECO:0000256" key="5">
    <source>
        <dbReference type="ARBA" id="ARBA00023136"/>
    </source>
</evidence>
<accession>A0A401SIP7</accession>
<dbReference type="InterPro" id="IPR008952">
    <property type="entry name" value="Tetraspanin_EC2_sf"/>
</dbReference>
<reference evidence="7 8" key="1">
    <citation type="journal article" date="2018" name="Nat. Ecol. Evol.">
        <title>Shark genomes provide insights into elasmobranch evolution and the origin of vertebrates.</title>
        <authorList>
            <person name="Hara Y"/>
            <person name="Yamaguchi K"/>
            <person name="Onimaru K"/>
            <person name="Kadota M"/>
            <person name="Koyanagi M"/>
            <person name="Keeley SD"/>
            <person name="Tatsumi K"/>
            <person name="Tanaka K"/>
            <person name="Motone F"/>
            <person name="Kageyama Y"/>
            <person name="Nozu R"/>
            <person name="Adachi N"/>
            <person name="Nishimura O"/>
            <person name="Nakagawa R"/>
            <person name="Tanegashima C"/>
            <person name="Kiyatake I"/>
            <person name="Matsumoto R"/>
            <person name="Murakumo K"/>
            <person name="Nishida K"/>
            <person name="Terakita A"/>
            <person name="Kuratani S"/>
            <person name="Sato K"/>
            <person name="Hyodo S Kuraku.S."/>
        </authorList>
    </citation>
    <scope>NUCLEOTIDE SEQUENCE [LARGE SCALE GENOMIC DNA]</scope>
</reference>
<evidence type="ECO:0000256" key="6">
    <source>
        <dbReference type="SAM" id="Phobius"/>
    </source>
</evidence>
<dbReference type="PROSITE" id="PS00421">
    <property type="entry name" value="TM4_1"/>
    <property type="match status" value="1"/>
</dbReference>
<evidence type="ECO:0000313" key="7">
    <source>
        <dbReference type="EMBL" id="GCC30264.1"/>
    </source>
</evidence>
<evidence type="ECO:0000256" key="1">
    <source>
        <dbReference type="ARBA" id="ARBA00004141"/>
    </source>
</evidence>
<dbReference type="OMA" id="REDPFRI"/>
<keyword evidence="8" id="KW-1185">Reference proteome</keyword>
<dbReference type="Gene3D" id="1.10.1450.10">
    <property type="entry name" value="Tetraspanin"/>
    <property type="match status" value="1"/>
</dbReference>
<feature type="transmembrane region" description="Helical" evidence="6">
    <location>
        <begin position="143"/>
        <end position="168"/>
    </location>
</feature>
<dbReference type="PANTHER" id="PTHR19282">
    <property type="entry name" value="TETRASPANIN"/>
    <property type="match status" value="1"/>
</dbReference>
<dbReference type="GO" id="GO:0005886">
    <property type="term" value="C:plasma membrane"/>
    <property type="evidence" value="ECO:0007669"/>
    <property type="project" value="TreeGrafter"/>
</dbReference>
<feature type="transmembrane region" description="Helical" evidence="6">
    <location>
        <begin position="333"/>
        <end position="359"/>
    </location>
</feature>
<sequence>MCWTPWRGGVSRGGLRMCWRPRRGGVSTGGLYMCWGAKFPRADCACAGRCGGAGFPRADCACVSHLQGKAAVRGCERQGVPSPTSDPRPILVSVTENKCWESDSGLTQQPREDPFRIAKRFSLEHTSLKQLNMGQSCLQCTKYLLFIFNLIFWLGGCGLLGVGVWLVVTQGNFVTLSSSFPSLTAANFFIAAGSVIMIVGFLGCLGAVIENRCLLLSFFVVLLIIFLLEMIIGILFLCNQETINLYAKEELKNGLQFYNTSGNTGLTNGWDIVQTDFRCCGVVHYEDWFSVLNGTKVPTSCCFKLVQNCSTNPNTWWKDACYEKVIEWLKDNVVAVCIFGLCIPVLQILGLISSLVMYCQLVKTEKQYS</sequence>
<keyword evidence="3 6" id="KW-0812">Transmembrane</keyword>
<dbReference type="PANTHER" id="PTHR19282:SF377">
    <property type="entry name" value="TETRASPANIN"/>
    <property type="match status" value="1"/>
</dbReference>
<evidence type="ECO:0000256" key="2">
    <source>
        <dbReference type="ARBA" id="ARBA00006840"/>
    </source>
</evidence>
<dbReference type="OrthoDB" id="432835at2759"/>
<dbReference type="Proteomes" id="UP000287033">
    <property type="component" value="Unassembled WGS sequence"/>
</dbReference>
<dbReference type="CDD" id="cd03165">
    <property type="entry name" value="NET-5_like_LEL"/>
    <property type="match status" value="1"/>
</dbReference>
<dbReference type="InterPro" id="IPR018503">
    <property type="entry name" value="Tetraspanin_CS"/>
</dbReference>
<dbReference type="SUPFAM" id="SSF48652">
    <property type="entry name" value="Tetraspanin"/>
    <property type="match status" value="1"/>
</dbReference>
<comment type="similarity">
    <text evidence="2">Belongs to the tetraspanin (TM4SF) family.</text>
</comment>
<proteinExistence type="inferred from homology"/>
<gene>
    <name evidence="7" type="ORF">chiPu_0008712</name>
</gene>
<name>A0A401SIP7_CHIPU</name>
<comment type="caution">
    <text evidence="7">The sequence shown here is derived from an EMBL/GenBank/DDBJ whole genome shotgun (WGS) entry which is preliminary data.</text>
</comment>
<protein>
    <submittedName>
        <fullName evidence="7">Uncharacterized protein</fullName>
    </submittedName>
</protein>
<feature type="transmembrane region" description="Helical" evidence="6">
    <location>
        <begin position="188"/>
        <end position="208"/>
    </location>
</feature>
<organism evidence="7 8">
    <name type="scientific">Chiloscyllium punctatum</name>
    <name type="common">Brownbanded bambooshark</name>
    <name type="synonym">Hemiscyllium punctatum</name>
    <dbReference type="NCBI Taxonomy" id="137246"/>
    <lineage>
        <taxon>Eukaryota</taxon>
        <taxon>Metazoa</taxon>
        <taxon>Chordata</taxon>
        <taxon>Craniata</taxon>
        <taxon>Vertebrata</taxon>
        <taxon>Chondrichthyes</taxon>
        <taxon>Elasmobranchii</taxon>
        <taxon>Galeomorphii</taxon>
        <taxon>Galeoidea</taxon>
        <taxon>Orectolobiformes</taxon>
        <taxon>Hemiscylliidae</taxon>
        <taxon>Chiloscyllium</taxon>
    </lineage>
</organism>
<evidence type="ECO:0000256" key="4">
    <source>
        <dbReference type="ARBA" id="ARBA00022989"/>
    </source>
</evidence>
<comment type="subcellular location">
    <subcellularLocation>
        <location evidence="1">Membrane</location>
        <topology evidence="1">Multi-pass membrane protein</topology>
    </subcellularLocation>
</comment>
<dbReference type="EMBL" id="BEZZ01000293">
    <property type="protein sequence ID" value="GCC30264.1"/>
    <property type="molecule type" value="Genomic_DNA"/>
</dbReference>